<accession>A0ABN9PWR0</accession>
<evidence type="ECO:0000313" key="3">
    <source>
        <dbReference type="Proteomes" id="UP001189429"/>
    </source>
</evidence>
<sequence>MEVPHVGLVRLTVGGASGQCLEHTGTGEIVRLPDDMGPDCALAFSGDGFAYLTLPHRRNDRVGEMASDGVSFVVWANNIFTRTYHKTDSGKPFVKKEDGAAVWCKKFSEESSSSGFEHTRGTNKTIHIQVWLYTLPVAGCFMFWSLPCLVLAMLGRYSWPLLKKRVEACKRIALQLGLDASSCMPSTRSLLASARNDIRCGGEGKVRALDLTQSSDDTKLSTTLMLWFLVKSLVSKGKSEPQEAENSRLIMETFFDRYLAHDGAFFTYGPEAAIGEAAIPPRRIVVAGGGVDAGALTILLGHGLAAQFFRRTPTDDHNKAPA</sequence>
<gene>
    <name evidence="2" type="ORF">PCOR1329_LOCUS4888</name>
</gene>
<comment type="caution">
    <text evidence="2">The sequence shown here is derived from an EMBL/GenBank/DDBJ whole genome shotgun (WGS) entry which is preliminary data.</text>
</comment>
<dbReference type="Proteomes" id="UP001189429">
    <property type="component" value="Unassembled WGS sequence"/>
</dbReference>
<reference evidence="2" key="1">
    <citation type="submission" date="2023-10" db="EMBL/GenBank/DDBJ databases">
        <authorList>
            <person name="Chen Y."/>
            <person name="Shah S."/>
            <person name="Dougan E. K."/>
            <person name="Thang M."/>
            <person name="Chan C."/>
        </authorList>
    </citation>
    <scope>NUCLEOTIDE SEQUENCE [LARGE SCALE GENOMIC DNA]</scope>
</reference>
<keyword evidence="1" id="KW-0472">Membrane</keyword>
<keyword evidence="1" id="KW-0812">Transmembrane</keyword>
<proteinExistence type="predicted"/>
<dbReference type="EMBL" id="CAUYUJ010001270">
    <property type="protein sequence ID" value="CAK0795150.1"/>
    <property type="molecule type" value="Genomic_DNA"/>
</dbReference>
<name>A0ABN9PWR0_9DINO</name>
<evidence type="ECO:0000256" key="1">
    <source>
        <dbReference type="SAM" id="Phobius"/>
    </source>
</evidence>
<keyword evidence="3" id="KW-1185">Reference proteome</keyword>
<protein>
    <submittedName>
        <fullName evidence="2">Uncharacterized protein</fullName>
    </submittedName>
</protein>
<organism evidence="2 3">
    <name type="scientific">Prorocentrum cordatum</name>
    <dbReference type="NCBI Taxonomy" id="2364126"/>
    <lineage>
        <taxon>Eukaryota</taxon>
        <taxon>Sar</taxon>
        <taxon>Alveolata</taxon>
        <taxon>Dinophyceae</taxon>
        <taxon>Prorocentrales</taxon>
        <taxon>Prorocentraceae</taxon>
        <taxon>Prorocentrum</taxon>
    </lineage>
</organism>
<evidence type="ECO:0000313" key="2">
    <source>
        <dbReference type="EMBL" id="CAK0795150.1"/>
    </source>
</evidence>
<keyword evidence="1" id="KW-1133">Transmembrane helix</keyword>
<feature type="transmembrane region" description="Helical" evidence="1">
    <location>
        <begin position="130"/>
        <end position="155"/>
    </location>
</feature>